<keyword evidence="2" id="KW-1185">Reference proteome</keyword>
<dbReference type="EMBL" id="JBHSWB010000001">
    <property type="protein sequence ID" value="MFC6660025.1"/>
    <property type="molecule type" value="Genomic_DNA"/>
</dbReference>
<comment type="caution">
    <text evidence="1">The sequence shown here is derived from an EMBL/GenBank/DDBJ whole genome shotgun (WGS) entry which is preliminary data.</text>
</comment>
<sequence length="193" mass="22069">MSIPRPHAIDQMWRDLQLTHIPDQPQAVDELLRRLETPRLNGGALFAWFQYENHPVLDHFIEHRHLTGQPLDLPNGFLAHPEVRRVLPVLELPDAMEPAITGTVVDVFDLEASLARAVFSGGPYRSFEGSLRQAKSIAGQAVDALQGDLRYHWFHHSVQDWSPWFSGGPWDGTWIGLDSFKKRLWLLCMTDMD</sequence>
<name>A0ABW1ZJP5_9DEIO</name>
<evidence type="ECO:0000313" key="2">
    <source>
        <dbReference type="Proteomes" id="UP001596317"/>
    </source>
</evidence>
<dbReference type="RefSeq" id="WP_224610221.1">
    <property type="nucleotide sequence ID" value="NZ_JAIQXV010000013.1"/>
</dbReference>
<protein>
    <submittedName>
        <fullName evidence="1">Uncharacterized protein</fullName>
    </submittedName>
</protein>
<gene>
    <name evidence="1" type="ORF">ACFP90_06435</name>
</gene>
<proteinExistence type="predicted"/>
<organism evidence="1 2">
    <name type="scientific">Deinococcus multiflagellatus</name>
    <dbReference type="NCBI Taxonomy" id="1656887"/>
    <lineage>
        <taxon>Bacteria</taxon>
        <taxon>Thermotogati</taxon>
        <taxon>Deinococcota</taxon>
        <taxon>Deinococci</taxon>
        <taxon>Deinococcales</taxon>
        <taxon>Deinococcaceae</taxon>
        <taxon>Deinococcus</taxon>
    </lineage>
</organism>
<accession>A0ABW1ZJP5</accession>
<dbReference type="Proteomes" id="UP001596317">
    <property type="component" value="Unassembled WGS sequence"/>
</dbReference>
<reference evidence="2" key="1">
    <citation type="journal article" date="2019" name="Int. J. Syst. Evol. Microbiol.">
        <title>The Global Catalogue of Microorganisms (GCM) 10K type strain sequencing project: providing services to taxonomists for standard genome sequencing and annotation.</title>
        <authorList>
            <consortium name="The Broad Institute Genomics Platform"/>
            <consortium name="The Broad Institute Genome Sequencing Center for Infectious Disease"/>
            <person name="Wu L."/>
            <person name="Ma J."/>
        </authorList>
    </citation>
    <scope>NUCLEOTIDE SEQUENCE [LARGE SCALE GENOMIC DNA]</scope>
    <source>
        <strain evidence="2">CCUG 63830</strain>
    </source>
</reference>
<evidence type="ECO:0000313" key="1">
    <source>
        <dbReference type="EMBL" id="MFC6660025.1"/>
    </source>
</evidence>